<organism evidence="1 2">
    <name type="scientific">Syntrophus aciditrophicus (strain SB)</name>
    <dbReference type="NCBI Taxonomy" id="56780"/>
    <lineage>
        <taxon>Bacteria</taxon>
        <taxon>Pseudomonadati</taxon>
        <taxon>Thermodesulfobacteriota</taxon>
        <taxon>Syntrophia</taxon>
        <taxon>Syntrophales</taxon>
        <taxon>Syntrophaceae</taxon>
        <taxon>Syntrophus</taxon>
    </lineage>
</organism>
<dbReference type="STRING" id="56780.SYN_00350"/>
<dbReference type="AlphaFoldDB" id="Q2LXJ2"/>
<sequence length="81" mass="9187">MYHHEAAWRSSLLPPAGLFNRTSGLELVNADGDPRRTTLPPACSIWKRTDSGKTLIGKFLLLFKKEFPHNKLKIGLNVREE</sequence>
<dbReference type="Proteomes" id="UP000001933">
    <property type="component" value="Chromosome"/>
</dbReference>
<dbReference type="InParanoid" id="Q2LXJ2"/>
<proteinExistence type="predicted"/>
<dbReference type="EMBL" id="CP000252">
    <property type="protein sequence ID" value="ABC78805.1"/>
    <property type="molecule type" value="Genomic_DNA"/>
</dbReference>
<protein>
    <submittedName>
        <fullName evidence="1">Hypothetical cytosolic protein</fullName>
    </submittedName>
</protein>
<evidence type="ECO:0000313" key="1">
    <source>
        <dbReference type="EMBL" id="ABC78805.1"/>
    </source>
</evidence>
<accession>Q2LXJ2</accession>
<gene>
    <name evidence="1" type="ORF">SYN_00350</name>
</gene>
<evidence type="ECO:0000313" key="2">
    <source>
        <dbReference type="Proteomes" id="UP000001933"/>
    </source>
</evidence>
<dbReference type="HOGENOM" id="CLU_2572608_0_0_7"/>
<name>Q2LXJ2_SYNAS</name>
<keyword evidence="2" id="KW-1185">Reference proteome</keyword>
<dbReference type="KEGG" id="sat:SYN_00350"/>
<reference evidence="1 2" key="1">
    <citation type="journal article" date="2007" name="Proc. Natl. Acad. Sci. U.S.A.">
        <title>The genome of Syntrophus aciditrophicus: life at the thermodynamic limit of microbial growth.</title>
        <authorList>
            <person name="McInerney M.J."/>
            <person name="Rohlin L."/>
            <person name="Mouttaki H."/>
            <person name="Kim U."/>
            <person name="Krupp R.S."/>
            <person name="Rios-Hernandez L."/>
            <person name="Sieber J."/>
            <person name="Struchtemeyer C.G."/>
            <person name="Bhattacharyya A."/>
            <person name="Campbell J.W."/>
            <person name="Gunsalus R.P."/>
        </authorList>
    </citation>
    <scope>NUCLEOTIDE SEQUENCE [LARGE SCALE GENOMIC DNA]</scope>
    <source>
        <strain evidence="1 2">SB</strain>
    </source>
</reference>